<reference evidence="4" key="1">
    <citation type="submission" date="2018-05" db="EMBL/GenBank/DDBJ databases">
        <authorList>
            <person name="Liu B.-T."/>
        </authorList>
    </citation>
    <scope>NUCLEOTIDE SEQUENCE [LARGE SCALE GENOMIC DNA]</scope>
    <source>
        <strain evidence="4">WD6-1</strain>
    </source>
</reference>
<feature type="region of interest" description="Disordered" evidence="1">
    <location>
        <begin position="1"/>
        <end position="46"/>
    </location>
</feature>
<keyword evidence="2" id="KW-1133">Transmembrane helix</keyword>
<feature type="transmembrane region" description="Helical" evidence="2">
    <location>
        <begin position="97"/>
        <end position="116"/>
    </location>
</feature>
<dbReference type="AlphaFoldDB" id="A0A2U2BWC9"/>
<keyword evidence="4" id="KW-1185">Reference proteome</keyword>
<sequence>MPHETPVEDRRRSGAGRSRALRLRARRDPPSRRGRRRRDRTRYGRRHVDRGRPVMNIEAFLAAPWHIQLHALSALAALGVGAVQFGAPKGTIPHRTLGYVWVGLMVATAVTAIFIRQLNDGAFSWIHIFVPLTLFGVVELSIRARRGLTGRHRNSALGMFLGALLVPGALSFLPGRLMWETLFGG</sequence>
<dbReference type="Proteomes" id="UP000245168">
    <property type="component" value="Unassembled WGS sequence"/>
</dbReference>
<accession>A0A2U2BWC9</accession>
<evidence type="ECO:0000313" key="3">
    <source>
        <dbReference type="EMBL" id="PWE18274.1"/>
    </source>
</evidence>
<dbReference type="Pfam" id="PF10067">
    <property type="entry name" value="DUF2306"/>
    <property type="match status" value="1"/>
</dbReference>
<evidence type="ECO:0000256" key="1">
    <source>
        <dbReference type="SAM" id="MobiDB-lite"/>
    </source>
</evidence>
<name>A0A2U2BWC9_9PROT</name>
<proteinExistence type="predicted"/>
<feature type="transmembrane region" description="Helical" evidence="2">
    <location>
        <begin position="65"/>
        <end position="85"/>
    </location>
</feature>
<feature type="compositionally biased region" description="Basic and acidic residues" evidence="1">
    <location>
        <begin position="1"/>
        <end position="12"/>
    </location>
</feature>
<feature type="compositionally biased region" description="Basic residues" evidence="1">
    <location>
        <begin position="32"/>
        <end position="46"/>
    </location>
</feature>
<dbReference type="InterPro" id="IPR018750">
    <property type="entry name" value="DUF2306_membrane"/>
</dbReference>
<evidence type="ECO:0000313" key="4">
    <source>
        <dbReference type="Proteomes" id="UP000245168"/>
    </source>
</evidence>
<keyword evidence="2" id="KW-0812">Transmembrane</keyword>
<keyword evidence="2" id="KW-0472">Membrane</keyword>
<organism evidence="3 4">
    <name type="scientific">Marinicauda salina</name>
    <dbReference type="NCBI Taxonomy" id="2135793"/>
    <lineage>
        <taxon>Bacteria</taxon>
        <taxon>Pseudomonadati</taxon>
        <taxon>Pseudomonadota</taxon>
        <taxon>Alphaproteobacteria</taxon>
        <taxon>Maricaulales</taxon>
        <taxon>Maricaulaceae</taxon>
        <taxon>Marinicauda</taxon>
    </lineage>
</organism>
<evidence type="ECO:0000256" key="2">
    <source>
        <dbReference type="SAM" id="Phobius"/>
    </source>
</evidence>
<feature type="transmembrane region" description="Helical" evidence="2">
    <location>
        <begin position="154"/>
        <end position="173"/>
    </location>
</feature>
<comment type="caution">
    <text evidence="3">The sequence shown here is derived from an EMBL/GenBank/DDBJ whole genome shotgun (WGS) entry which is preliminary data.</text>
</comment>
<dbReference type="EMBL" id="QEXV01000001">
    <property type="protein sequence ID" value="PWE18274.1"/>
    <property type="molecule type" value="Genomic_DNA"/>
</dbReference>
<feature type="transmembrane region" description="Helical" evidence="2">
    <location>
        <begin position="122"/>
        <end position="142"/>
    </location>
</feature>
<gene>
    <name evidence="3" type="ORF">DDZ18_01310</name>
</gene>
<protein>
    <recommendedName>
        <fullName evidence="5">DUF2306 domain-containing protein</fullName>
    </recommendedName>
</protein>
<evidence type="ECO:0008006" key="5">
    <source>
        <dbReference type="Google" id="ProtNLM"/>
    </source>
</evidence>